<name>A0A1H6SHW6_9GAMM</name>
<proteinExistence type="predicted"/>
<dbReference type="AlphaFoldDB" id="A0A1H6SHW6"/>
<organism evidence="2 3">
    <name type="scientific">Frateuria terrea</name>
    <dbReference type="NCBI Taxonomy" id="529704"/>
    <lineage>
        <taxon>Bacteria</taxon>
        <taxon>Pseudomonadati</taxon>
        <taxon>Pseudomonadota</taxon>
        <taxon>Gammaproteobacteria</taxon>
        <taxon>Lysobacterales</taxon>
        <taxon>Rhodanobacteraceae</taxon>
        <taxon>Frateuria</taxon>
    </lineage>
</organism>
<dbReference type="Proteomes" id="UP000199420">
    <property type="component" value="Unassembled WGS sequence"/>
</dbReference>
<reference evidence="2 3" key="1">
    <citation type="submission" date="2016-10" db="EMBL/GenBank/DDBJ databases">
        <authorList>
            <person name="de Groot N.N."/>
        </authorList>
    </citation>
    <scope>NUCLEOTIDE SEQUENCE [LARGE SCALE GENOMIC DNA]</scope>
    <source>
        <strain evidence="2 3">DSM 26515</strain>
    </source>
</reference>
<evidence type="ECO:0000313" key="3">
    <source>
        <dbReference type="Proteomes" id="UP000199420"/>
    </source>
</evidence>
<accession>A0A1H6SHW6</accession>
<protein>
    <submittedName>
        <fullName evidence="2">Uncharacterized protein</fullName>
    </submittedName>
</protein>
<evidence type="ECO:0000313" key="2">
    <source>
        <dbReference type="EMBL" id="SEI67481.1"/>
    </source>
</evidence>
<sequence>MDHLVDVASSVGTPLGLAGLALAVLFGIVKAVVALDVFPKLSPTLSSKLLNKIVDRMFVLALVAVLLGFLGYISPSVANYFDSKARESSITCSPVVQNPTGPVTINCQGVPQDQLNAINEILAQEKASAAITKKFVEVLQTVDASGNRDVQSAMQLASRLKEVSDQLERVRTYDSSAANKAKEALNEGDIEGARAYIEAARKIRVNDKVTLRYGNFIIGQQGEFFDPILAYHGRILTHTPTDPGESLSYDDDFGVKRLGLFDVILLARSGGGEVCPENWIVLTFFQDEVNAYQFGNCNEDIIWRETSNELKFTVRELDRGSGALSPEDRQQIFRLELGSDGLVAALNGRPLDPSFLK</sequence>
<feature type="transmembrane region" description="Helical" evidence="1">
    <location>
        <begin position="58"/>
        <end position="81"/>
    </location>
</feature>
<gene>
    <name evidence="2" type="ORF">SAMN04487997_1423</name>
</gene>
<dbReference type="RefSeq" id="WP_091335148.1">
    <property type="nucleotide sequence ID" value="NZ_FNYC01000002.1"/>
</dbReference>
<keyword evidence="1" id="KW-1133">Transmembrane helix</keyword>
<keyword evidence="3" id="KW-1185">Reference proteome</keyword>
<keyword evidence="1" id="KW-0472">Membrane</keyword>
<feature type="transmembrane region" description="Helical" evidence="1">
    <location>
        <begin position="15"/>
        <end position="38"/>
    </location>
</feature>
<dbReference type="EMBL" id="FNYC01000002">
    <property type="protein sequence ID" value="SEI67481.1"/>
    <property type="molecule type" value="Genomic_DNA"/>
</dbReference>
<evidence type="ECO:0000256" key="1">
    <source>
        <dbReference type="SAM" id="Phobius"/>
    </source>
</evidence>
<keyword evidence="1" id="KW-0812">Transmembrane</keyword>